<dbReference type="GO" id="GO:1990904">
    <property type="term" value="C:ribonucleoprotein complex"/>
    <property type="evidence" value="ECO:0007669"/>
    <property type="project" value="UniProtKB-KW"/>
</dbReference>
<dbReference type="EMBL" id="WGGD01000005">
    <property type="protein sequence ID" value="MUN29170.1"/>
    <property type="molecule type" value="Genomic_DNA"/>
</dbReference>
<evidence type="ECO:0000313" key="7">
    <source>
        <dbReference type="Proteomes" id="UP000470772"/>
    </source>
</evidence>
<dbReference type="InterPro" id="IPR001380">
    <property type="entry name" value="Ribosomal_eL13"/>
</dbReference>
<dbReference type="AlphaFoldDB" id="A0A6A9QLJ8"/>
<reference evidence="6 7" key="1">
    <citation type="submission" date="2019-10" db="EMBL/GenBank/DDBJ databases">
        <title>Sequencing and Assembly of Multiple Reported Metal-Biooxidizing Members of the Extremely Thermoacidophilic Archaeal Family Sulfolobaceae.</title>
        <authorList>
            <person name="Counts J.A."/>
            <person name="Kelly R.M."/>
        </authorList>
    </citation>
    <scope>NUCLEOTIDE SEQUENCE [LARGE SCALE GENOMIC DNA]</scope>
    <source>
        <strain evidence="6 7">DSM 6482</strain>
    </source>
</reference>
<dbReference type="GO" id="GO:0006412">
    <property type="term" value="P:translation"/>
    <property type="evidence" value="ECO:0007669"/>
    <property type="project" value="InterPro"/>
</dbReference>
<evidence type="ECO:0000313" key="6">
    <source>
        <dbReference type="EMBL" id="MUN29170.1"/>
    </source>
</evidence>
<comment type="similarity">
    <text evidence="4">Belongs to the eukaryotic ribosomal protein eL13 family.</text>
</comment>
<feature type="region of interest" description="Disordered" evidence="5">
    <location>
        <begin position="79"/>
        <end position="122"/>
    </location>
</feature>
<sequence>MQFHNPIDMEAIVKRPYYHFENPNRVNKEKEGRGFSLGEISKAGLTKSEIRILNVRVDIRRKSVYDSNVEALKKLKNEKKDMLEEAKRKKMEENKKKAEKRKNKSNKSVKHSDNSKSSETKA</sequence>
<organism evidence="6 7">
    <name type="scientific">Sulfuracidifex metallicus DSM 6482 = JCM 9184</name>
    <dbReference type="NCBI Taxonomy" id="523847"/>
    <lineage>
        <taxon>Archaea</taxon>
        <taxon>Thermoproteota</taxon>
        <taxon>Thermoprotei</taxon>
        <taxon>Sulfolobales</taxon>
        <taxon>Sulfolobaceae</taxon>
        <taxon>Sulfuracidifex</taxon>
    </lineage>
</organism>
<dbReference type="GO" id="GO:0005840">
    <property type="term" value="C:ribosome"/>
    <property type="evidence" value="ECO:0007669"/>
    <property type="project" value="UniProtKB-KW"/>
</dbReference>
<accession>A0A6A9QLJ8</accession>
<dbReference type="PROSITE" id="PS01104">
    <property type="entry name" value="RIBOSOMAL_L13E"/>
    <property type="match status" value="1"/>
</dbReference>
<proteinExistence type="inferred from homology"/>
<feature type="compositionally biased region" description="Basic and acidic residues" evidence="5">
    <location>
        <begin position="110"/>
        <end position="122"/>
    </location>
</feature>
<gene>
    <name evidence="6" type="ORF">GC250_06935</name>
</gene>
<dbReference type="Proteomes" id="UP000470772">
    <property type="component" value="Unassembled WGS sequence"/>
</dbReference>
<dbReference type="InterPro" id="IPR018256">
    <property type="entry name" value="Ribosomal_eL13_CS"/>
</dbReference>
<dbReference type="Pfam" id="PF01294">
    <property type="entry name" value="Ribosomal_L13e"/>
    <property type="match status" value="1"/>
</dbReference>
<evidence type="ECO:0000256" key="5">
    <source>
        <dbReference type="SAM" id="MobiDB-lite"/>
    </source>
</evidence>
<comment type="caution">
    <text evidence="6">The sequence shown here is derived from an EMBL/GenBank/DDBJ whole genome shotgun (WGS) entry which is preliminary data.</text>
</comment>
<keyword evidence="1 4" id="KW-0689">Ribosomal protein</keyword>
<protein>
    <recommendedName>
        <fullName evidence="3 4">50S ribosomal protein L13e</fullName>
    </recommendedName>
</protein>
<evidence type="ECO:0000256" key="2">
    <source>
        <dbReference type="ARBA" id="ARBA00023274"/>
    </source>
</evidence>
<keyword evidence="7" id="KW-1185">Reference proteome</keyword>
<evidence type="ECO:0000256" key="3">
    <source>
        <dbReference type="ARBA" id="ARBA00035539"/>
    </source>
</evidence>
<evidence type="ECO:0000256" key="1">
    <source>
        <dbReference type="ARBA" id="ARBA00022980"/>
    </source>
</evidence>
<evidence type="ECO:0000256" key="4">
    <source>
        <dbReference type="RuleBase" id="RU000572"/>
    </source>
</evidence>
<dbReference type="GO" id="GO:0003735">
    <property type="term" value="F:structural constituent of ribosome"/>
    <property type="evidence" value="ECO:0007669"/>
    <property type="project" value="InterPro"/>
</dbReference>
<name>A0A6A9QLJ8_SULME</name>
<feature type="compositionally biased region" description="Basic and acidic residues" evidence="5">
    <location>
        <begin position="79"/>
        <end position="96"/>
    </location>
</feature>
<feature type="compositionally biased region" description="Basic residues" evidence="5">
    <location>
        <begin position="97"/>
        <end position="109"/>
    </location>
</feature>
<keyword evidence="2 4" id="KW-0687">Ribonucleoprotein</keyword>